<keyword evidence="3 7" id="KW-0812">Transmembrane</keyword>
<dbReference type="PANTHER" id="PTHR33281:SF20">
    <property type="match status" value="1"/>
</dbReference>
<evidence type="ECO:0000256" key="6">
    <source>
        <dbReference type="ARBA" id="ARBA00023136"/>
    </source>
</evidence>
<keyword evidence="6 7" id="KW-0472">Membrane</keyword>
<proteinExistence type="predicted"/>
<dbReference type="GO" id="GO:0016020">
    <property type="term" value="C:membrane"/>
    <property type="evidence" value="ECO:0007669"/>
    <property type="project" value="UniProtKB-SubCell"/>
</dbReference>
<dbReference type="AlphaFoldDB" id="A0A7S1BL25"/>
<comment type="subcellular location">
    <subcellularLocation>
        <location evidence="1">Membrane</location>
        <topology evidence="1">Multi-pass membrane protein</topology>
    </subcellularLocation>
</comment>
<accession>A0A7S1BL25</accession>
<keyword evidence="2" id="KW-0813">Transport</keyword>
<keyword evidence="5" id="KW-0406">Ion transport</keyword>
<evidence type="ECO:0000256" key="5">
    <source>
        <dbReference type="ARBA" id="ARBA00023065"/>
    </source>
</evidence>
<evidence type="ECO:0000256" key="3">
    <source>
        <dbReference type="ARBA" id="ARBA00022692"/>
    </source>
</evidence>
<organism evidence="8">
    <name type="scientific">Corethron hystrix</name>
    <dbReference type="NCBI Taxonomy" id="216773"/>
    <lineage>
        <taxon>Eukaryota</taxon>
        <taxon>Sar</taxon>
        <taxon>Stramenopiles</taxon>
        <taxon>Ochrophyta</taxon>
        <taxon>Bacillariophyta</taxon>
        <taxon>Coscinodiscophyceae</taxon>
        <taxon>Corethrophycidae</taxon>
        <taxon>Corethrales</taxon>
        <taxon>Corethraceae</taxon>
        <taxon>Corethron</taxon>
    </lineage>
</organism>
<evidence type="ECO:0000256" key="1">
    <source>
        <dbReference type="ARBA" id="ARBA00004141"/>
    </source>
</evidence>
<evidence type="ECO:0000256" key="7">
    <source>
        <dbReference type="SAM" id="Phobius"/>
    </source>
</evidence>
<feature type="transmembrane region" description="Helical" evidence="7">
    <location>
        <begin position="20"/>
        <end position="39"/>
    </location>
</feature>
<evidence type="ECO:0000313" key="8">
    <source>
        <dbReference type="EMBL" id="CAD8890901.1"/>
    </source>
</evidence>
<feature type="transmembrane region" description="Helical" evidence="7">
    <location>
        <begin position="59"/>
        <end position="78"/>
    </location>
</feature>
<evidence type="ECO:0008006" key="9">
    <source>
        <dbReference type="Google" id="ProtNLM"/>
    </source>
</evidence>
<reference evidence="8" key="1">
    <citation type="submission" date="2021-01" db="EMBL/GenBank/DDBJ databases">
        <authorList>
            <person name="Corre E."/>
            <person name="Pelletier E."/>
            <person name="Niang G."/>
            <person name="Scheremetjew M."/>
            <person name="Finn R."/>
            <person name="Kale V."/>
            <person name="Holt S."/>
            <person name="Cochrane G."/>
            <person name="Meng A."/>
            <person name="Brown T."/>
            <person name="Cohen L."/>
        </authorList>
    </citation>
    <scope>NUCLEOTIDE SEQUENCE</scope>
    <source>
        <strain evidence="8">308</strain>
    </source>
</reference>
<dbReference type="GO" id="GO:0005254">
    <property type="term" value="F:chloride channel activity"/>
    <property type="evidence" value="ECO:0007669"/>
    <property type="project" value="InterPro"/>
</dbReference>
<dbReference type="EMBL" id="HBFR01025244">
    <property type="protein sequence ID" value="CAD8890901.1"/>
    <property type="molecule type" value="Transcribed_RNA"/>
</dbReference>
<dbReference type="InterPro" id="IPR044669">
    <property type="entry name" value="YneE/VCCN1/2-like"/>
</dbReference>
<feature type="transmembrane region" description="Helical" evidence="7">
    <location>
        <begin position="252"/>
        <end position="273"/>
    </location>
</feature>
<protein>
    <recommendedName>
        <fullName evidence="9">Bestrophin homolog</fullName>
    </recommendedName>
</protein>
<keyword evidence="4 7" id="KW-1133">Transmembrane helix</keyword>
<dbReference type="Pfam" id="PF25539">
    <property type="entry name" value="Bestrophin_2"/>
    <property type="match status" value="1"/>
</dbReference>
<dbReference type="PANTHER" id="PTHR33281">
    <property type="entry name" value="UPF0187 PROTEIN YNEE"/>
    <property type="match status" value="1"/>
</dbReference>
<evidence type="ECO:0000256" key="4">
    <source>
        <dbReference type="ARBA" id="ARBA00022989"/>
    </source>
</evidence>
<sequence>MIIYREQMSLGMLFQMKGSVWCKVIPYCILNVVIGVVFWRLKHNDICDWSFSKSGHTSVGTMVSFLLVTRFSIAYHRFMDSASDMMKCYLACRELIQHLVCLTMYETSAEAREWRFQIARQTVCMLRLTVDYLRTKDRLEHRERVKQIPISESEYGTIENFEGQSGLRCPLVYTTHLRKSIAQHKETLESPLPVNYELKLYGFVLQYVAAYHDIMKLQYNPFPFPIVQMNRTLLIIWLYTLSLPLLNDVEKFEAYICIIFFATFGFLGLELVAIELDDPFGDDDNDLAVEVNSMEVFNDIALNMQSIDGVEAKNRLLKTILKRSIYESV</sequence>
<gene>
    <name evidence="8" type="ORF">CHYS00102_LOCUS18107</name>
</gene>
<name>A0A7S1BL25_9STRA</name>
<evidence type="ECO:0000256" key="2">
    <source>
        <dbReference type="ARBA" id="ARBA00022448"/>
    </source>
</evidence>